<proteinExistence type="predicted"/>
<dbReference type="Proteomes" id="UP001054821">
    <property type="component" value="Chromosome 8"/>
</dbReference>
<keyword evidence="2" id="KW-1185">Reference proteome</keyword>
<comment type="caution">
    <text evidence="1">The sequence shown here is derived from an EMBL/GenBank/DDBJ whole genome shotgun (WGS) entry which is preliminary data.</text>
</comment>
<evidence type="ECO:0000313" key="2">
    <source>
        <dbReference type="Proteomes" id="UP001054821"/>
    </source>
</evidence>
<sequence length="137" mass="15450">MGRSLLRLQIPLPMPNMKKIISCPYITCQNGESVKVFHEKLHTIWQEIDCLCPHEFSCADDEARRLKEIEADRVYDFLGGLDPSYDGVRSHILALSHVPPPLEAYVMVMEEDTRQSAMLGGGSMALKVDPARQRPVV</sequence>
<gene>
    <name evidence="1" type="ORF">L3X38_041357</name>
</gene>
<reference evidence="1 2" key="1">
    <citation type="journal article" date="2022" name="G3 (Bethesda)">
        <title>Whole-genome sequence and methylome profiling of the almond [Prunus dulcis (Mill.) D.A. Webb] cultivar 'Nonpareil'.</title>
        <authorList>
            <person name="D'Amico-Willman K.M."/>
            <person name="Ouma W.Z."/>
            <person name="Meulia T."/>
            <person name="Sideli G.M."/>
            <person name="Gradziel T.M."/>
            <person name="Fresnedo-Ramirez J."/>
        </authorList>
    </citation>
    <scope>NUCLEOTIDE SEQUENCE [LARGE SCALE GENOMIC DNA]</scope>
    <source>
        <strain evidence="1">Clone GOH B32 T37-40</strain>
    </source>
</reference>
<protein>
    <submittedName>
        <fullName evidence="1">Uncharacterized protein</fullName>
    </submittedName>
</protein>
<name>A0AAD4UU61_PRUDU</name>
<dbReference type="AlphaFoldDB" id="A0AAD4UU61"/>
<dbReference type="EMBL" id="JAJFAZ020000008">
    <property type="protein sequence ID" value="KAI5312184.1"/>
    <property type="molecule type" value="Genomic_DNA"/>
</dbReference>
<accession>A0AAD4UU61</accession>
<dbReference type="PANTHER" id="PTHR34222">
    <property type="entry name" value="GAG_PRE-INTEGRS DOMAIN-CONTAINING PROTEIN"/>
    <property type="match status" value="1"/>
</dbReference>
<dbReference type="PANTHER" id="PTHR34222:SF79">
    <property type="entry name" value="RETROVIRUS-RELATED POL POLYPROTEIN FROM TRANSPOSON TNT 1-94"/>
    <property type="match status" value="1"/>
</dbReference>
<organism evidence="1 2">
    <name type="scientific">Prunus dulcis</name>
    <name type="common">Almond</name>
    <name type="synonym">Amygdalus dulcis</name>
    <dbReference type="NCBI Taxonomy" id="3755"/>
    <lineage>
        <taxon>Eukaryota</taxon>
        <taxon>Viridiplantae</taxon>
        <taxon>Streptophyta</taxon>
        <taxon>Embryophyta</taxon>
        <taxon>Tracheophyta</taxon>
        <taxon>Spermatophyta</taxon>
        <taxon>Magnoliopsida</taxon>
        <taxon>eudicotyledons</taxon>
        <taxon>Gunneridae</taxon>
        <taxon>Pentapetalae</taxon>
        <taxon>rosids</taxon>
        <taxon>fabids</taxon>
        <taxon>Rosales</taxon>
        <taxon>Rosaceae</taxon>
        <taxon>Amygdaloideae</taxon>
        <taxon>Amygdaleae</taxon>
        <taxon>Prunus</taxon>
    </lineage>
</organism>
<evidence type="ECO:0000313" key="1">
    <source>
        <dbReference type="EMBL" id="KAI5312184.1"/>
    </source>
</evidence>